<feature type="transmembrane region" description="Helical" evidence="1">
    <location>
        <begin position="203"/>
        <end position="223"/>
    </location>
</feature>
<feature type="transmembrane region" description="Helical" evidence="1">
    <location>
        <begin position="94"/>
        <end position="121"/>
    </location>
</feature>
<evidence type="ECO:0008006" key="4">
    <source>
        <dbReference type="Google" id="ProtNLM"/>
    </source>
</evidence>
<evidence type="ECO:0000313" key="3">
    <source>
        <dbReference type="Proteomes" id="UP000198541"/>
    </source>
</evidence>
<dbReference type="RefSeq" id="WP_092535700.1">
    <property type="nucleotide sequence ID" value="NZ_FNIM01000007.1"/>
</dbReference>
<feature type="transmembrane region" description="Helical" evidence="1">
    <location>
        <begin position="12"/>
        <end position="34"/>
    </location>
</feature>
<dbReference type="EMBL" id="FNIM01000007">
    <property type="protein sequence ID" value="SDN58610.1"/>
    <property type="molecule type" value="Genomic_DNA"/>
</dbReference>
<keyword evidence="3" id="KW-1185">Reference proteome</keyword>
<organism evidence="2 3">
    <name type="scientific">Actinomyces ruminicola</name>
    <dbReference type="NCBI Taxonomy" id="332524"/>
    <lineage>
        <taxon>Bacteria</taxon>
        <taxon>Bacillati</taxon>
        <taxon>Actinomycetota</taxon>
        <taxon>Actinomycetes</taxon>
        <taxon>Actinomycetales</taxon>
        <taxon>Actinomycetaceae</taxon>
        <taxon>Actinomyces</taxon>
    </lineage>
</organism>
<evidence type="ECO:0000313" key="2">
    <source>
        <dbReference type="EMBL" id="SDN58610.1"/>
    </source>
</evidence>
<accession>A0A1H0CL50</accession>
<feature type="transmembrane region" description="Helical" evidence="1">
    <location>
        <begin position="133"/>
        <end position="155"/>
    </location>
</feature>
<evidence type="ECO:0000256" key="1">
    <source>
        <dbReference type="SAM" id="Phobius"/>
    </source>
</evidence>
<feature type="transmembrane region" description="Helical" evidence="1">
    <location>
        <begin position="164"/>
        <end position="183"/>
    </location>
</feature>
<gene>
    <name evidence="2" type="ORF">SAMN05216355_10766</name>
</gene>
<dbReference type="Proteomes" id="UP000198541">
    <property type="component" value="Unassembled WGS sequence"/>
</dbReference>
<keyword evidence="1" id="KW-1133">Transmembrane helix</keyword>
<proteinExistence type="predicted"/>
<name>A0A1H0CL50_9ACTO</name>
<reference evidence="3" key="1">
    <citation type="submission" date="2016-10" db="EMBL/GenBank/DDBJ databases">
        <authorList>
            <person name="Varghese N."/>
            <person name="Submissions S."/>
        </authorList>
    </citation>
    <scope>NUCLEOTIDE SEQUENCE [LARGE SCALE GENOMIC DNA]</scope>
    <source>
        <strain evidence="3">DSM 27982</strain>
    </source>
</reference>
<keyword evidence="1" id="KW-0812">Transmembrane</keyword>
<sequence length="226" mass="22932">MTVVRAEMLKAATIPALRWTAALTAIVSVLLLAVLRRDAPSTGSVSAEAVAAGMWTWVGLIQTGFLAAGILVSTKEHTSALGRTTLLVEPRRQAVWAARLTVLVGASLPAAAALAATALLALDTDPGRASAEAAARTGVWLVAVAVIAAGVGAALRRVLGATSLLLLLVVVAPAVAQNLGQWARWLPGAAAQDWVREGAWSDGAVVLAWAMVAAVAGAARLALSDA</sequence>
<dbReference type="STRING" id="332524.SAMN04487766_101108"/>
<keyword evidence="1" id="KW-0472">Membrane</keyword>
<feature type="transmembrane region" description="Helical" evidence="1">
    <location>
        <begin position="54"/>
        <end position="73"/>
    </location>
</feature>
<protein>
    <recommendedName>
        <fullName evidence="4">ABC-2 type transport system permease protein</fullName>
    </recommendedName>
</protein>
<dbReference type="AlphaFoldDB" id="A0A1H0CL50"/>